<dbReference type="Pfam" id="PF07690">
    <property type="entry name" value="MFS_1"/>
    <property type="match status" value="1"/>
</dbReference>
<keyword evidence="8" id="KW-1185">Reference proteome</keyword>
<dbReference type="CDD" id="cd06173">
    <property type="entry name" value="MFS_MefA_like"/>
    <property type="match status" value="1"/>
</dbReference>
<feature type="transmembrane region" description="Helical" evidence="6">
    <location>
        <begin position="261"/>
        <end position="280"/>
    </location>
</feature>
<dbReference type="KEGG" id="sna:Snas_1728"/>
<feature type="transmembrane region" description="Helical" evidence="6">
    <location>
        <begin position="357"/>
        <end position="377"/>
    </location>
</feature>
<evidence type="ECO:0000256" key="3">
    <source>
        <dbReference type="ARBA" id="ARBA00022692"/>
    </source>
</evidence>
<dbReference type="AlphaFoldDB" id="D3PXG3"/>
<dbReference type="HOGENOM" id="CLU_034180_13_2_11"/>
<dbReference type="InterPro" id="IPR036259">
    <property type="entry name" value="MFS_trans_sf"/>
</dbReference>
<evidence type="ECO:0000256" key="6">
    <source>
        <dbReference type="SAM" id="Phobius"/>
    </source>
</evidence>
<keyword evidence="2" id="KW-1003">Cell membrane</keyword>
<feature type="transmembrane region" description="Helical" evidence="6">
    <location>
        <begin position="234"/>
        <end position="255"/>
    </location>
</feature>
<name>D3PXG3_STANL</name>
<gene>
    <name evidence="7" type="ordered locus">Snas_1728</name>
</gene>
<feature type="transmembrane region" description="Helical" evidence="6">
    <location>
        <begin position="109"/>
        <end position="130"/>
    </location>
</feature>
<accession>D3PXG3</accession>
<evidence type="ECO:0000313" key="8">
    <source>
        <dbReference type="Proteomes" id="UP000000844"/>
    </source>
</evidence>
<feature type="transmembrane region" description="Helical" evidence="6">
    <location>
        <begin position="383"/>
        <end position="401"/>
    </location>
</feature>
<dbReference type="InterPro" id="IPR011701">
    <property type="entry name" value="MFS"/>
</dbReference>
<keyword evidence="5 6" id="KW-0472">Membrane</keyword>
<dbReference type="RefSeq" id="WP_013016997.1">
    <property type="nucleotide sequence ID" value="NC_013947.1"/>
</dbReference>
<keyword evidence="4 6" id="KW-1133">Transmembrane helix</keyword>
<feature type="transmembrane region" description="Helical" evidence="6">
    <location>
        <begin position="49"/>
        <end position="70"/>
    </location>
</feature>
<evidence type="ECO:0000256" key="5">
    <source>
        <dbReference type="ARBA" id="ARBA00023136"/>
    </source>
</evidence>
<evidence type="ECO:0000256" key="4">
    <source>
        <dbReference type="ARBA" id="ARBA00022989"/>
    </source>
</evidence>
<evidence type="ECO:0000256" key="1">
    <source>
        <dbReference type="ARBA" id="ARBA00004651"/>
    </source>
</evidence>
<feature type="transmembrane region" description="Helical" evidence="6">
    <location>
        <begin position="316"/>
        <end position="336"/>
    </location>
</feature>
<protein>
    <submittedName>
        <fullName evidence="7">Major facilitator superfamily MFS_1</fullName>
    </submittedName>
</protein>
<dbReference type="Proteomes" id="UP000000844">
    <property type="component" value="Chromosome"/>
</dbReference>
<dbReference type="GO" id="GO:0022857">
    <property type="term" value="F:transmembrane transporter activity"/>
    <property type="evidence" value="ECO:0007669"/>
    <property type="project" value="InterPro"/>
</dbReference>
<evidence type="ECO:0000256" key="2">
    <source>
        <dbReference type="ARBA" id="ARBA00022475"/>
    </source>
</evidence>
<dbReference type="GO" id="GO:0005886">
    <property type="term" value="C:plasma membrane"/>
    <property type="evidence" value="ECO:0007669"/>
    <property type="project" value="UniProtKB-SubCell"/>
</dbReference>
<feature type="transmembrane region" description="Helical" evidence="6">
    <location>
        <begin position="292"/>
        <end position="310"/>
    </location>
</feature>
<evidence type="ECO:0000313" key="7">
    <source>
        <dbReference type="EMBL" id="ADD41426.1"/>
    </source>
</evidence>
<proteinExistence type="predicted"/>
<reference evidence="7 8" key="1">
    <citation type="journal article" date="2009" name="Stand. Genomic Sci.">
        <title>Complete genome sequence of Stackebrandtia nassauensis type strain (LLR-40K-21).</title>
        <authorList>
            <person name="Munk C."/>
            <person name="Lapidus A."/>
            <person name="Copeland A."/>
            <person name="Jando M."/>
            <person name="Mayilraj S."/>
            <person name="Glavina Del Rio T."/>
            <person name="Nolan M."/>
            <person name="Chen F."/>
            <person name="Lucas S."/>
            <person name="Tice H."/>
            <person name="Cheng J.F."/>
            <person name="Han C."/>
            <person name="Detter J.C."/>
            <person name="Bruce D."/>
            <person name="Goodwin L."/>
            <person name="Chain P."/>
            <person name="Pitluck S."/>
            <person name="Goker M."/>
            <person name="Ovchinikova G."/>
            <person name="Pati A."/>
            <person name="Ivanova N."/>
            <person name="Mavromatis K."/>
            <person name="Chen A."/>
            <person name="Palaniappan K."/>
            <person name="Land M."/>
            <person name="Hauser L."/>
            <person name="Chang Y.J."/>
            <person name="Jeffries C.D."/>
            <person name="Bristow J."/>
            <person name="Eisen J.A."/>
            <person name="Markowitz V."/>
            <person name="Hugenholtz P."/>
            <person name="Kyrpides N.C."/>
            <person name="Klenk H.P."/>
        </authorList>
    </citation>
    <scope>NUCLEOTIDE SEQUENCE [LARGE SCALE GENOMIC DNA]</scope>
    <source>
        <strain evidence="8">DSM 44728 / CIP 108903 / NRRL B-16338 / NBRC 102104 / LLR-40K-21</strain>
    </source>
</reference>
<dbReference type="PANTHER" id="PTHR23513:SF6">
    <property type="entry name" value="MAJOR FACILITATOR SUPERFAMILY ASSOCIATED DOMAIN-CONTAINING PROTEIN"/>
    <property type="match status" value="1"/>
</dbReference>
<organism evidence="7 8">
    <name type="scientific">Stackebrandtia nassauensis (strain DSM 44728 / CIP 108903 / NRRL B-16338 / NBRC 102104 / LLR-40K-21)</name>
    <dbReference type="NCBI Taxonomy" id="446470"/>
    <lineage>
        <taxon>Bacteria</taxon>
        <taxon>Bacillati</taxon>
        <taxon>Actinomycetota</taxon>
        <taxon>Actinomycetes</taxon>
        <taxon>Glycomycetales</taxon>
        <taxon>Glycomycetaceae</taxon>
        <taxon>Stackebrandtia</taxon>
    </lineage>
</organism>
<dbReference type="Gene3D" id="1.20.1250.20">
    <property type="entry name" value="MFS general substrate transporter like domains"/>
    <property type="match status" value="1"/>
</dbReference>
<dbReference type="InterPro" id="IPR022324">
    <property type="entry name" value="Bacilysin_exporter_BacE_put"/>
</dbReference>
<dbReference type="PRINTS" id="PR01988">
    <property type="entry name" value="EXPORTERBACE"/>
</dbReference>
<dbReference type="eggNOG" id="COG0477">
    <property type="taxonomic scope" value="Bacteria"/>
</dbReference>
<keyword evidence="3 6" id="KW-0812">Transmembrane</keyword>
<sequence>MTAPPRSPSLFRDRHFRFVFAADSVSKLGVQVSYLVLPVLALTTLDASAAEVGVLGALGPAAFLLIGLPAGAWLDRIRRRRVMIAADVVRAVLFASIPLAWAADALTLAQLYLVALATGIATVFFDIAAMSYLPHLVGRDRLLAANSTLHSVNAVAEISGRGLGGLLLQLATAPLAIAVNSLTLLWSAVFIGLIRRPEPRPEPVRRRHLGREMREGLSHVFGHGHLRVIAIESAWANVCLRVIVTMIPILFIVELGLPEAWLGGFLAVGGIGVFAGSLAARGLGARLGHGRALWIVGATCTPFVLLVPFIDRGAMLWLGLGGWLVATFKVGVDGVLKTSIRQRTTPDRLQGRMNGTFRTLITGALAVGSLAAGLLAEASTVRAALWVGSAGLALGWLLLFASPLRTMRELPTLVKAA</sequence>
<feature type="transmembrane region" description="Helical" evidence="6">
    <location>
        <begin position="16"/>
        <end position="37"/>
    </location>
</feature>
<dbReference type="SUPFAM" id="SSF103473">
    <property type="entry name" value="MFS general substrate transporter"/>
    <property type="match status" value="1"/>
</dbReference>
<feature type="transmembrane region" description="Helical" evidence="6">
    <location>
        <begin position="166"/>
        <end position="194"/>
    </location>
</feature>
<dbReference type="OrthoDB" id="9815525at2"/>
<dbReference type="PANTHER" id="PTHR23513">
    <property type="entry name" value="INTEGRAL MEMBRANE EFFLUX PROTEIN-RELATED"/>
    <property type="match status" value="1"/>
</dbReference>
<dbReference type="STRING" id="446470.Snas_1728"/>
<dbReference type="EMBL" id="CP001778">
    <property type="protein sequence ID" value="ADD41426.1"/>
    <property type="molecule type" value="Genomic_DNA"/>
</dbReference>
<comment type="subcellular location">
    <subcellularLocation>
        <location evidence="1">Cell membrane</location>
        <topology evidence="1">Multi-pass membrane protein</topology>
    </subcellularLocation>
</comment>